<feature type="domain" description="ALMS motif" evidence="5">
    <location>
        <begin position="1163"/>
        <end position="1284"/>
    </location>
</feature>
<evidence type="ECO:0000313" key="7">
    <source>
        <dbReference type="Proteomes" id="UP001152759"/>
    </source>
</evidence>
<evidence type="ECO:0000259" key="5">
    <source>
        <dbReference type="Pfam" id="PF15309"/>
    </source>
</evidence>
<dbReference type="InterPro" id="IPR029299">
    <property type="entry name" value="ALMS_motif"/>
</dbReference>
<protein>
    <recommendedName>
        <fullName evidence="5">ALMS motif domain-containing protein</fullName>
    </recommendedName>
</protein>
<dbReference type="GO" id="GO:0005813">
    <property type="term" value="C:centrosome"/>
    <property type="evidence" value="ECO:0007669"/>
    <property type="project" value="UniProtKB-SubCell"/>
</dbReference>
<evidence type="ECO:0000256" key="4">
    <source>
        <dbReference type="SAM" id="MobiDB-lite"/>
    </source>
</evidence>
<dbReference type="Pfam" id="PF15309">
    <property type="entry name" value="ALMS_motif"/>
    <property type="match status" value="1"/>
</dbReference>
<keyword evidence="7" id="KW-1185">Reference proteome</keyword>
<reference evidence="6" key="1">
    <citation type="submission" date="2021-12" db="EMBL/GenBank/DDBJ databases">
        <authorList>
            <person name="King R."/>
        </authorList>
    </citation>
    <scope>NUCLEOTIDE SEQUENCE</scope>
</reference>
<proteinExistence type="predicted"/>
<feature type="compositionally biased region" description="Polar residues" evidence="4">
    <location>
        <begin position="1040"/>
        <end position="1063"/>
    </location>
</feature>
<feature type="compositionally biased region" description="Basic and acidic residues" evidence="4">
    <location>
        <begin position="10"/>
        <end position="19"/>
    </location>
</feature>
<feature type="compositionally biased region" description="Polar residues" evidence="4">
    <location>
        <begin position="999"/>
        <end position="1010"/>
    </location>
</feature>
<evidence type="ECO:0000256" key="3">
    <source>
        <dbReference type="ARBA" id="ARBA00023212"/>
    </source>
</evidence>
<dbReference type="KEGG" id="btab:109040307"/>
<feature type="compositionally biased region" description="Polar residues" evidence="4">
    <location>
        <begin position="881"/>
        <end position="900"/>
    </location>
</feature>
<accession>A0A9P0ABV1</accession>
<feature type="region of interest" description="Disordered" evidence="4">
    <location>
        <begin position="989"/>
        <end position="1073"/>
    </location>
</feature>
<feature type="compositionally biased region" description="Polar residues" evidence="4">
    <location>
        <begin position="438"/>
        <end position="467"/>
    </location>
</feature>
<gene>
    <name evidence="6" type="ORF">BEMITA_LOCUS6990</name>
</gene>
<dbReference type="EMBL" id="OU963865">
    <property type="protein sequence ID" value="CAH0388040.1"/>
    <property type="molecule type" value="Genomic_DNA"/>
</dbReference>
<feature type="region of interest" description="Disordered" evidence="4">
    <location>
        <begin position="1092"/>
        <end position="1141"/>
    </location>
</feature>
<evidence type="ECO:0000313" key="6">
    <source>
        <dbReference type="EMBL" id="CAH0388040.1"/>
    </source>
</evidence>
<feature type="region of interest" description="Disordered" evidence="4">
    <location>
        <begin position="264"/>
        <end position="339"/>
    </location>
</feature>
<feature type="region of interest" description="Disordered" evidence="4">
    <location>
        <begin position="851"/>
        <end position="910"/>
    </location>
</feature>
<feature type="compositionally biased region" description="Basic and acidic residues" evidence="4">
    <location>
        <begin position="42"/>
        <end position="53"/>
    </location>
</feature>
<feature type="compositionally biased region" description="Basic residues" evidence="4">
    <location>
        <begin position="1096"/>
        <end position="1122"/>
    </location>
</feature>
<dbReference type="Proteomes" id="UP001152759">
    <property type="component" value="Chromosome 4"/>
</dbReference>
<keyword evidence="3" id="KW-0206">Cytoskeleton</keyword>
<feature type="compositionally biased region" description="Basic and acidic residues" evidence="4">
    <location>
        <begin position="1011"/>
        <end position="1039"/>
    </location>
</feature>
<keyword evidence="2" id="KW-0963">Cytoplasm</keyword>
<comment type="subcellular location">
    <subcellularLocation>
        <location evidence="1">Cytoplasm</location>
        <location evidence="1">Cytoskeleton</location>
        <location evidence="1">Microtubule organizing center</location>
        <location evidence="1">Centrosome</location>
    </subcellularLocation>
</comment>
<evidence type="ECO:0000256" key="2">
    <source>
        <dbReference type="ARBA" id="ARBA00022490"/>
    </source>
</evidence>
<feature type="region of interest" description="Disordered" evidence="4">
    <location>
        <begin position="416"/>
        <end position="467"/>
    </location>
</feature>
<feature type="compositionally biased region" description="Basic and acidic residues" evidence="4">
    <location>
        <begin position="289"/>
        <end position="310"/>
    </location>
</feature>
<feature type="region of interest" description="Disordered" evidence="4">
    <location>
        <begin position="495"/>
        <end position="526"/>
    </location>
</feature>
<organism evidence="6 7">
    <name type="scientific">Bemisia tabaci</name>
    <name type="common">Sweetpotato whitefly</name>
    <name type="synonym">Aleurodes tabaci</name>
    <dbReference type="NCBI Taxonomy" id="7038"/>
    <lineage>
        <taxon>Eukaryota</taxon>
        <taxon>Metazoa</taxon>
        <taxon>Ecdysozoa</taxon>
        <taxon>Arthropoda</taxon>
        <taxon>Hexapoda</taxon>
        <taxon>Insecta</taxon>
        <taxon>Pterygota</taxon>
        <taxon>Neoptera</taxon>
        <taxon>Paraneoptera</taxon>
        <taxon>Hemiptera</taxon>
        <taxon>Sternorrhyncha</taxon>
        <taxon>Aleyrodoidea</taxon>
        <taxon>Aleyrodidae</taxon>
        <taxon>Aleyrodinae</taxon>
        <taxon>Bemisia</taxon>
    </lineage>
</organism>
<name>A0A9P0ABV1_BEMTA</name>
<feature type="region of interest" description="Disordered" evidence="4">
    <location>
        <begin position="1"/>
        <end position="86"/>
    </location>
</feature>
<evidence type="ECO:0000256" key="1">
    <source>
        <dbReference type="ARBA" id="ARBA00004300"/>
    </source>
</evidence>
<sequence length="1297" mass="144899">MEQNKKRLSAKKETSRDARTPTNYSPSQFARPPTTGTSSSSSEDRSTSVKSSDDTSPEDIIKISPAPNSRAKETPYPSTSFKISRNPRDGLELKFDSAPSAYFTPMKCDLPVDITLSPQDGNRIPSPASISSLTSRPLEWDSGADVGYVALGVETGLSTIERIALAQGSAILLPRSDPEGTTETASKPVKIINPTIEKLIGTPAAESTTISSNMMSPISTSKPFYFQGVSPIISSSTHVVSKINSPVESGNNQMKQIEPQFSNLCLEDKNPPCDKVPSPSTPNPGMDGTESRPEGNCPKIEDAAVDKKENYAQVEPPKPQASSKASSAKEESTSQNSSNKIIANDAQLEHPLVLKKSASCSNLLQATQSVDLRFLKPLKRHFQNSASSSSISTVIDRSKKKSRKFFATSSLISEKSETKGKQFKSPRKILSPSKKLHQSSSKISHINSLPKTPQNENPPDVQKATTQNSQIAFHTSIQQSILDELQQCVNEISNNFNSSKNNHKNRGDSSQGHRKKGSGSTHGNCSTLESIASVQTNDSWNADFNAKESTTSAEKAKSFEYLPGDMYERNSSECFQAQKKTESSSSVSEKIDFSESSRDELWNPSSMNLFQLELDRGVNLLKNFIHNSTTFDSRRKQLLMKKIAKKLIDSEYNCLQKPPLNEHPAVSKKVGPSEVYLRDGFKFSRTNNKSSELSGSTQISQSYVESTSGSSCLNLVMRPLKKTTSVESSDNPNKISSGIRHIQENYCSNNRSFDLLDETKDEYVTNEAQHQNHARTGARMKEQENLKVLRDKTGRSSGEYSKSSSSTGNCQQVFYSSEYQWLSNMPSKNKFMRSPKYKKFSRFQNVDKKNDGESRLLNENSDGLPDGRTVNLGRNAYRPFPNSTNDSSTKGSLNCKSSYPQDWRKPTSDSERRYEEKLIFADKKANKKESALLYNYLDAERRNHLLWIQSEINHLSNLKALIEKQEKLKEGFKVLKTIKVDGRGDSQAKLKPVSCLKKSGTSSSAQTSYEGNDKNLKAPRQLEDNFSRSSSDKENKDLQNRTYKSANTTRTRSGGALINQSSKENSDNDLSSKHSHYISATSDVTNDTWAESSNKHYIKNRKKNYSTPPKAKRHSNSRKKPSKPISYTILFDPPKSARTPFHAPTPKIIKNTDNLASKAPEPTLQECLARKHPEIIKRVEFRKNCIAELACLRQLQNERKKQLVLACGSVDRATQVPSKDELPSLKEKRIFSQKKLRQQTEKKYRKCFEVTQKLKEQKTKEEYRTNRLMAETFAKRLQRKTLKGQVDLSNSVMVIES</sequence>